<organism evidence="2 3">
    <name type="scientific">Vitis vinifera</name>
    <name type="common">Grape</name>
    <dbReference type="NCBI Taxonomy" id="29760"/>
    <lineage>
        <taxon>Eukaryota</taxon>
        <taxon>Viridiplantae</taxon>
        <taxon>Streptophyta</taxon>
        <taxon>Embryophyta</taxon>
        <taxon>Tracheophyta</taxon>
        <taxon>Spermatophyta</taxon>
        <taxon>Magnoliopsida</taxon>
        <taxon>eudicotyledons</taxon>
        <taxon>Gunneridae</taxon>
        <taxon>Pentapetalae</taxon>
        <taxon>rosids</taxon>
        <taxon>Vitales</taxon>
        <taxon>Vitaceae</taxon>
        <taxon>Viteae</taxon>
        <taxon>Vitis</taxon>
    </lineage>
</organism>
<protein>
    <submittedName>
        <fullName evidence="2">Uncharacterized protein</fullName>
    </submittedName>
</protein>
<gene>
    <name evidence="2" type="ORF">VitviT2T_028679</name>
</gene>
<keyword evidence="3" id="KW-1185">Reference proteome</keyword>
<accession>A0ABY9DUS1</accession>
<evidence type="ECO:0000256" key="1">
    <source>
        <dbReference type="SAM" id="MobiDB-lite"/>
    </source>
</evidence>
<evidence type="ECO:0000313" key="3">
    <source>
        <dbReference type="Proteomes" id="UP001227230"/>
    </source>
</evidence>
<evidence type="ECO:0000313" key="2">
    <source>
        <dbReference type="EMBL" id="WKA11152.1"/>
    </source>
</evidence>
<dbReference type="Proteomes" id="UP001227230">
    <property type="component" value="Chromosome 18"/>
</dbReference>
<name>A0ABY9DUS1_VITVI</name>
<sequence>MIDPISNDVRMVRIYDLKELGLPSIWKENHLNFEKMGGFIFRGTTHIIFMGRSTTGRKERKKNGGIQRGTGITY</sequence>
<proteinExistence type="predicted"/>
<dbReference type="EMBL" id="CP126665">
    <property type="protein sequence ID" value="WKA11152.1"/>
    <property type="molecule type" value="Genomic_DNA"/>
</dbReference>
<feature type="region of interest" description="Disordered" evidence="1">
    <location>
        <begin position="52"/>
        <end position="74"/>
    </location>
</feature>
<reference evidence="2 3" key="1">
    <citation type="journal article" date="2023" name="Hortic Res">
        <title>The complete reference genome for grapevine (Vitis vinifera L.) genetics and breeding.</title>
        <authorList>
            <person name="Shi X."/>
            <person name="Cao S."/>
            <person name="Wang X."/>
            <person name="Huang S."/>
            <person name="Wang Y."/>
            <person name="Liu Z."/>
            <person name="Liu W."/>
            <person name="Leng X."/>
            <person name="Peng Y."/>
            <person name="Wang N."/>
            <person name="Wang Y."/>
            <person name="Ma Z."/>
            <person name="Xu X."/>
            <person name="Zhang F."/>
            <person name="Xue H."/>
            <person name="Zhong H."/>
            <person name="Wang Y."/>
            <person name="Zhang K."/>
            <person name="Velt A."/>
            <person name="Avia K."/>
            <person name="Holtgrawe D."/>
            <person name="Grimplet J."/>
            <person name="Matus J.T."/>
            <person name="Ware D."/>
            <person name="Wu X."/>
            <person name="Wang H."/>
            <person name="Liu C."/>
            <person name="Fang Y."/>
            <person name="Rustenholz C."/>
            <person name="Cheng Z."/>
            <person name="Xiao H."/>
            <person name="Zhou Y."/>
        </authorList>
    </citation>
    <scope>NUCLEOTIDE SEQUENCE [LARGE SCALE GENOMIC DNA]</scope>
    <source>
        <strain evidence="3">cv. Pinot noir / PN40024</strain>
        <tissue evidence="2">Leaf</tissue>
    </source>
</reference>